<proteinExistence type="predicted"/>
<name>A0A645CVY1_9ZZZZ</name>
<protein>
    <submittedName>
        <fullName evidence="1">Uncharacterized protein</fullName>
    </submittedName>
</protein>
<dbReference type="EMBL" id="VSSQ01030517">
    <property type="protein sequence ID" value="MPM81071.1"/>
    <property type="molecule type" value="Genomic_DNA"/>
</dbReference>
<evidence type="ECO:0000313" key="1">
    <source>
        <dbReference type="EMBL" id="MPM81071.1"/>
    </source>
</evidence>
<reference evidence="1" key="1">
    <citation type="submission" date="2019-08" db="EMBL/GenBank/DDBJ databases">
        <authorList>
            <person name="Kucharzyk K."/>
            <person name="Murdoch R.W."/>
            <person name="Higgins S."/>
            <person name="Loffler F."/>
        </authorList>
    </citation>
    <scope>NUCLEOTIDE SEQUENCE</scope>
</reference>
<gene>
    <name evidence="1" type="ORF">SDC9_128123</name>
</gene>
<dbReference type="AlphaFoldDB" id="A0A645CVY1"/>
<accession>A0A645CVY1</accession>
<sequence>MFVLLHDLPDVGREAFQLIILCLDVDAHQSHDAVADHGPLLVDATSVGNPCLGDDLDGKGIHLLLQRPCKECLEHLCMDLSLHHRILVVQLKHGQPPQATCTASPGSCPHG</sequence>
<comment type="caution">
    <text evidence="1">The sequence shown here is derived from an EMBL/GenBank/DDBJ whole genome shotgun (WGS) entry which is preliminary data.</text>
</comment>
<organism evidence="1">
    <name type="scientific">bioreactor metagenome</name>
    <dbReference type="NCBI Taxonomy" id="1076179"/>
    <lineage>
        <taxon>unclassified sequences</taxon>
        <taxon>metagenomes</taxon>
        <taxon>ecological metagenomes</taxon>
    </lineage>
</organism>